<protein>
    <submittedName>
        <fullName evidence="1">Uncharacterized protein</fullName>
    </submittedName>
</protein>
<sequence>LSASRSVPDCTSQLKVKLFFPVVDAFFVELRKRFDDKNISIMKGIQACHPYSNNSSYFLN</sequence>
<evidence type="ECO:0000313" key="1">
    <source>
        <dbReference type="EnsemblMetazoa" id="Aqu2.1.36930_001"/>
    </source>
</evidence>
<reference evidence="1" key="1">
    <citation type="submission" date="2017-05" db="UniProtKB">
        <authorList>
            <consortium name="EnsemblMetazoa"/>
        </authorList>
    </citation>
    <scope>IDENTIFICATION</scope>
</reference>
<accession>A0A1X7V9E5</accession>
<dbReference type="InParanoid" id="A0A1X7V9E5"/>
<name>A0A1X7V9E5_AMPQE</name>
<proteinExistence type="predicted"/>
<dbReference type="EnsemblMetazoa" id="Aqu2.1.36930_001">
    <property type="protein sequence ID" value="Aqu2.1.36930_001"/>
    <property type="gene ID" value="Aqu2.1.36930"/>
</dbReference>
<organism evidence="1">
    <name type="scientific">Amphimedon queenslandica</name>
    <name type="common">Sponge</name>
    <dbReference type="NCBI Taxonomy" id="400682"/>
    <lineage>
        <taxon>Eukaryota</taxon>
        <taxon>Metazoa</taxon>
        <taxon>Porifera</taxon>
        <taxon>Demospongiae</taxon>
        <taxon>Heteroscleromorpha</taxon>
        <taxon>Haplosclerida</taxon>
        <taxon>Niphatidae</taxon>
        <taxon>Amphimedon</taxon>
    </lineage>
</organism>
<dbReference type="AlphaFoldDB" id="A0A1X7V9E5"/>